<evidence type="ECO:0000313" key="1">
    <source>
        <dbReference type="EMBL" id="MED6217134.1"/>
    </source>
</evidence>
<protein>
    <submittedName>
        <fullName evidence="1">Uncharacterized protein</fullName>
    </submittedName>
</protein>
<accession>A0ABU6Z4E8</accession>
<keyword evidence="2" id="KW-1185">Reference proteome</keyword>
<name>A0ABU6Z4E8_9FABA</name>
<dbReference type="EMBL" id="JASCZI010271900">
    <property type="protein sequence ID" value="MED6217134.1"/>
    <property type="molecule type" value="Genomic_DNA"/>
</dbReference>
<evidence type="ECO:0000313" key="2">
    <source>
        <dbReference type="Proteomes" id="UP001341840"/>
    </source>
</evidence>
<organism evidence="1 2">
    <name type="scientific">Stylosanthes scabra</name>
    <dbReference type="NCBI Taxonomy" id="79078"/>
    <lineage>
        <taxon>Eukaryota</taxon>
        <taxon>Viridiplantae</taxon>
        <taxon>Streptophyta</taxon>
        <taxon>Embryophyta</taxon>
        <taxon>Tracheophyta</taxon>
        <taxon>Spermatophyta</taxon>
        <taxon>Magnoliopsida</taxon>
        <taxon>eudicotyledons</taxon>
        <taxon>Gunneridae</taxon>
        <taxon>Pentapetalae</taxon>
        <taxon>rosids</taxon>
        <taxon>fabids</taxon>
        <taxon>Fabales</taxon>
        <taxon>Fabaceae</taxon>
        <taxon>Papilionoideae</taxon>
        <taxon>50 kb inversion clade</taxon>
        <taxon>dalbergioids sensu lato</taxon>
        <taxon>Dalbergieae</taxon>
        <taxon>Pterocarpus clade</taxon>
        <taxon>Stylosanthes</taxon>
    </lineage>
</organism>
<comment type="caution">
    <text evidence="1">The sequence shown here is derived from an EMBL/GenBank/DDBJ whole genome shotgun (WGS) entry which is preliminary data.</text>
</comment>
<gene>
    <name evidence="1" type="ORF">PIB30_014796</name>
</gene>
<reference evidence="1 2" key="1">
    <citation type="journal article" date="2023" name="Plants (Basel)">
        <title>Bridging the Gap: Combining Genomics and Transcriptomics Approaches to Understand Stylosanthes scabra, an Orphan Legume from the Brazilian Caatinga.</title>
        <authorList>
            <person name="Ferreira-Neto J.R.C."/>
            <person name="da Silva M.D."/>
            <person name="Binneck E."/>
            <person name="de Melo N.F."/>
            <person name="da Silva R.H."/>
            <person name="de Melo A.L.T.M."/>
            <person name="Pandolfi V."/>
            <person name="Bustamante F.O."/>
            <person name="Brasileiro-Vidal A.C."/>
            <person name="Benko-Iseppon A.M."/>
        </authorList>
    </citation>
    <scope>NUCLEOTIDE SEQUENCE [LARGE SCALE GENOMIC DNA]</scope>
    <source>
        <tissue evidence="1">Leaves</tissue>
    </source>
</reference>
<proteinExistence type="predicted"/>
<sequence length="305" mass="34662">MSLQKTRPLPADFGTDITGRFSEEFTGGFRIKKFTEKSYRRILFSHPKSPVTLINKKDNTTFLSLYRVPQLATLTSISFSSRRQSFHAPYHLAAAVLGRSKMPPSLTPFPITHISPQLRRIPSIVRGVLNRRSLCPRRRPTSAASTRLRSFASHVRIAAPRWLSYLFTKLVSLRVSALSPLPYSSSCFLLVQDHIAMVFHIHCKYTQYSIMPLDTFLALNFRSHILLAELIEEHDCHELGGSSPAAYILDLKPRFHVSRFHGLDEVDDDVDDVGKEYEAMCRSSCQLELMILGKKGKLLCWLLGQ</sequence>
<dbReference type="Proteomes" id="UP001341840">
    <property type="component" value="Unassembled WGS sequence"/>
</dbReference>